<dbReference type="Proteomes" id="UP000828390">
    <property type="component" value="Unassembled WGS sequence"/>
</dbReference>
<dbReference type="GO" id="GO:0030003">
    <property type="term" value="P:intracellular monoatomic cation homeostasis"/>
    <property type="evidence" value="ECO:0007669"/>
    <property type="project" value="TreeGrafter"/>
</dbReference>
<protein>
    <recommendedName>
        <fullName evidence="11">Zinc transporter ZIP10</fullName>
    </recommendedName>
</protein>
<organism evidence="9 10">
    <name type="scientific">Dreissena polymorpha</name>
    <name type="common">Zebra mussel</name>
    <name type="synonym">Mytilus polymorpha</name>
    <dbReference type="NCBI Taxonomy" id="45954"/>
    <lineage>
        <taxon>Eukaryota</taxon>
        <taxon>Metazoa</taxon>
        <taxon>Spiralia</taxon>
        <taxon>Lophotrochozoa</taxon>
        <taxon>Mollusca</taxon>
        <taxon>Bivalvia</taxon>
        <taxon>Autobranchia</taxon>
        <taxon>Heteroconchia</taxon>
        <taxon>Euheterodonta</taxon>
        <taxon>Imparidentia</taxon>
        <taxon>Neoheterodontei</taxon>
        <taxon>Myida</taxon>
        <taxon>Dreissenoidea</taxon>
        <taxon>Dreissenidae</taxon>
        <taxon>Dreissena</taxon>
    </lineage>
</organism>
<evidence type="ECO:0000256" key="4">
    <source>
        <dbReference type="ARBA" id="ARBA00022989"/>
    </source>
</evidence>
<evidence type="ECO:0000313" key="10">
    <source>
        <dbReference type="Proteomes" id="UP000828390"/>
    </source>
</evidence>
<dbReference type="GO" id="GO:0005886">
    <property type="term" value="C:plasma membrane"/>
    <property type="evidence" value="ECO:0007669"/>
    <property type="project" value="TreeGrafter"/>
</dbReference>
<evidence type="ECO:0000256" key="1">
    <source>
        <dbReference type="ARBA" id="ARBA00004141"/>
    </source>
</evidence>
<keyword evidence="3 7" id="KW-0812">Transmembrane</keyword>
<dbReference type="GO" id="GO:0005385">
    <property type="term" value="F:zinc ion transmembrane transporter activity"/>
    <property type="evidence" value="ECO:0007669"/>
    <property type="project" value="TreeGrafter"/>
</dbReference>
<feature type="compositionally biased region" description="Basic and acidic residues" evidence="6">
    <location>
        <begin position="122"/>
        <end position="177"/>
    </location>
</feature>
<keyword evidence="8" id="KW-0732">Signal</keyword>
<feature type="chain" id="PRO_5039719087" description="Zinc transporter ZIP10" evidence="8">
    <location>
        <begin position="26"/>
        <end position="766"/>
    </location>
</feature>
<evidence type="ECO:0000313" key="9">
    <source>
        <dbReference type="EMBL" id="KAH3704551.1"/>
    </source>
</evidence>
<dbReference type="PANTHER" id="PTHR12191">
    <property type="entry name" value="SOLUTE CARRIER FAMILY 39"/>
    <property type="match status" value="1"/>
</dbReference>
<dbReference type="InterPro" id="IPR003689">
    <property type="entry name" value="ZIP"/>
</dbReference>
<comment type="similarity">
    <text evidence="2">Belongs to the ZIP transporter (TC 2.A.5) family.</text>
</comment>
<feature type="compositionally biased region" description="Polar residues" evidence="6">
    <location>
        <begin position="248"/>
        <end position="264"/>
    </location>
</feature>
<evidence type="ECO:0000256" key="3">
    <source>
        <dbReference type="ARBA" id="ARBA00022692"/>
    </source>
</evidence>
<dbReference type="GO" id="GO:0140410">
    <property type="term" value="F:monoatomic cation:bicarbonate symporter activity"/>
    <property type="evidence" value="ECO:0007669"/>
    <property type="project" value="TreeGrafter"/>
</dbReference>
<feature type="transmembrane region" description="Helical" evidence="7">
    <location>
        <begin position="370"/>
        <end position="392"/>
    </location>
</feature>
<accession>A0A9D4BRC4</accession>
<evidence type="ECO:0008006" key="11">
    <source>
        <dbReference type="Google" id="ProtNLM"/>
    </source>
</evidence>
<feature type="transmembrane region" description="Helical" evidence="7">
    <location>
        <begin position="404"/>
        <end position="424"/>
    </location>
</feature>
<feature type="transmembrane region" description="Helical" evidence="7">
    <location>
        <begin position="456"/>
        <end position="479"/>
    </location>
</feature>
<reference evidence="9" key="2">
    <citation type="submission" date="2020-11" db="EMBL/GenBank/DDBJ databases">
        <authorList>
            <person name="McCartney M.A."/>
            <person name="Auch B."/>
            <person name="Kono T."/>
            <person name="Mallez S."/>
            <person name="Becker A."/>
            <person name="Gohl D.M."/>
            <person name="Silverstein K.A.T."/>
            <person name="Koren S."/>
            <person name="Bechman K.B."/>
            <person name="Herman A."/>
            <person name="Abrahante J.E."/>
            <person name="Garbe J."/>
        </authorList>
    </citation>
    <scope>NUCLEOTIDE SEQUENCE</scope>
    <source>
        <strain evidence="9">Duluth1</strain>
        <tissue evidence="9">Whole animal</tissue>
    </source>
</reference>
<evidence type="ECO:0000256" key="5">
    <source>
        <dbReference type="ARBA" id="ARBA00023136"/>
    </source>
</evidence>
<feature type="compositionally biased region" description="Polar residues" evidence="6">
    <location>
        <begin position="112"/>
        <end position="121"/>
    </location>
</feature>
<feature type="region of interest" description="Disordered" evidence="6">
    <location>
        <begin position="321"/>
        <end position="351"/>
    </location>
</feature>
<evidence type="ECO:0000256" key="7">
    <source>
        <dbReference type="SAM" id="Phobius"/>
    </source>
</evidence>
<evidence type="ECO:0000256" key="2">
    <source>
        <dbReference type="ARBA" id="ARBA00006939"/>
    </source>
</evidence>
<dbReference type="GO" id="GO:0071578">
    <property type="term" value="P:zinc ion import across plasma membrane"/>
    <property type="evidence" value="ECO:0007669"/>
    <property type="project" value="TreeGrafter"/>
</dbReference>
<feature type="transmembrane region" description="Helical" evidence="7">
    <location>
        <begin position="698"/>
        <end position="716"/>
    </location>
</feature>
<feature type="transmembrane region" description="Helical" evidence="7">
    <location>
        <begin position="672"/>
        <end position="692"/>
    </location>
</feature>
<name>A0A9D4BRC4_DREPO</name>
<evidence type="ECO:0000256" key="6">
    <source>
        <dbReference type="SAM" id="MobiDB-lite"/>
    </source>
</evidence>
<feature type="transmembrane region" description="Helical" evidence="7">
    <location>
        <begin position="737"/>
        <end position="757"/>
    </location>
</feature>
<comment type="subcellular location">
    <subcellularLocation>
        <location evidence="1">Membrane</location>
        <topology evidence="1">Multi-pass membrane protein</topology>
    </subcellularLocation>
</comment>
<dbReference type="Pfam" id="PF02535">
    <property type="entry name" value="Zip"/>
    <property type="match status" value="1"/>
</dbReference>
<reference evidence="9" key="1">
    <citation type="journal article" date="2019" name="bioRxiv">
        <title>The Genome of the Zebra Mussel, Dreissena polymorpha: A Resource for Invasive Species Research.</title>
        <authorList>
            <person name="McCartney M.A."/>
            <person name="Auch B."/>
            <person name="Kono T."/>
            <person name="Mallez S."/>
            <person name="Zhang Y."/>
            <person name="Obille A."/>
            <person name="Becker A."/>
            <person name="Abrahante J.E."/>
            <person name="Garbe J."/>
            <person name="Badalamenti J.P."/>
            <person name="Herman A."/>
            <person name="Mangelson H."/>
            <person name="Liachko I."/>
            <person name="Sullivan S."/>
            <person name="Sone E.D."/>
            <person name="Koren S."/>
            <person name="Silverstein K.A.T."/>
            <person name="Beckman K.B."/>
            <person name="Gohl D.M."/>
        </authorList>
    </citation>
    <scope>NUCLEOTIDE SEQUENCE</scope>
    <source>
        <strain evidence="9">Duluth1</strain>
        <tissue evidence="9">Whole animal</tissue>
    </source>
</reference>
<gene>
    <name evidence="9" type="ORF">DPMN_079608</name>
</gene>
<feature type="region of interest" description="Disordered" evidence="6">
    <location>
        <begin position="108"/>
        <end position="181"/>
    </location>
</feature>
<sequence length="766" mass="84681">MCNPSSAKTCFICLLVFCLSFGIFGLEGDHHDDHFHGDIEPHVEKEIPTSSEAPNNVYPMEPDFFLQKLLEKYGNGVEMSSEGFFHLLCHLGIGGSFVLSSNASHCTDHSHQYSPLKNGSSFHDHNDHEIHEHSNDTADHDHDHHDHDHDHELHEGHEHVNESQNNDQKHENHDHSLDMAPANIHKGHEHDHENHDHSEYDVPENNKQVVTTLKTTLEKTTVSTTITSTTTIGSTRNKAGKTNKKQKMSTAMPTTKAGSRSQNAKSERKRRAESSQCLEANTMLRLINADPTGGIKGDYFKDLCPVLIYQIETDACHTLHKDDGHQHHEKGKDDHNHDHDHDHDHEHDHDLAHKDALAPSVSFAQIPAKVWGFSCVAVVIISLVGLLGVAVIPIMQKVFYNHLLQILVALAVGALSGDALLHLLPHAMAGGHEGENGHDHSSHGNSESHAHDLGPIYKGLCGLLGIFFFFIIERVLTIVTDIKRRRKKQKNQKRKYLKEPKDDVEYVGERLATTDMCDAMMINIHPNRALQGYADEAHSEHCQISFENTQDVTHEHTAHEHNLTERETNVDGDENATMIHDGNNVHKKHSHGHGHSHGSDGIPTSVTAVAMMVIMGDGVHNFCDGLAIGAAFASSIAGGFSTTIAVFCHELPHEIGDFAMLLRAGMSVKQAVFYNCVSSILCFIGMVIGVAIGNVAGASLWIFTVVAGMFLYIALVDMLPELSSVETKKGENPFFHLLLQFLGMMLGGGIMFVIAIFEADLKTLLE</sequence>
<feature type="compositionally biased region" description="Basic residues" evidence="6">
    <location>
        <begin position="238"/>
        <end position="247"/>
    </location>
</feature>
<keyword evidence="10" id="KW-1185">Reference proteome</keyword>
<keyword evidence="4 7" id="KW-1133">Transmembrane helix</keyword>
<dbReference type="PANTHER" id="PTHR12191:SF37">
    <property type="entry name" value="ZINC TRANSPORTER FOI"/>
    <property type="match status" value="1"/>
</dbReference>
<feature type="region of interest" description="Disordered" evidence="6">
    <location>
        <begin position="232"/>
        <end position="275"/>
    </location>
</feature>
<comment type="caution">
    <text evidence="9">The sequence shown here is derived from an EMBL/GenBank/DDBJ whole genome shotgun (WGS) entry which is preliminary data.</text>
</comment>
<proteinExistence type="inferred from homology"/>
<dbReference type="InterPro" id="IPR050799">
    <property type="entry name" value="ZIP_Transporter"/>
</dbReference>
<feature type="signal peptide" evidence="8">
    <location>
        <begin position="1"/>
        <end position="25"/>
    </location>
</feature>
<evidence type="ECO:0000256" key="8">
    <source>
        <dbReference type="SAM" id="SignalP"/>
    </source>
</evidence>
<dbReference type="EMBL" id="JAIWYP010000015">
    <property type="protein sequence ID" value="KAH3704551.1"/>
    <property type="molecule type" value="Genomic_DNA"/>
</dbReference>
<dbReference type="AlphaFoldDB" id="A0A9D4BRC4"/>
<keyword evidence="5 7" id="KW-0472">Membrane</keyword>